<organism evidence="2 3">
    <name type="scientific">Sorghum bicolor</name>
    <name type="common">Sorghum</name>
    <name type="synonym">Sorghum vulgare</name>
    <dbReference type="NCBI Taxonomy" id="4558"/>
    <lineage>
        <taxon>Eukaryota</taxon>
        <taxon>Viridiplantae</taxon>
        <taxon>Streptophyta</taxon>
        <taxon>Embryophyta</taxon>
        <taxon>Tracheophyta</taxon>
        <taxon>Spermatophyta</taxon>
        <taxon>Magnoliopsida</taxon>
        <taxon>Liliopsida</taxon>
        <taxon>Poales</taxon>
        <taxon>Poaceae</taxon>
        <taxon>PACMAD clade</taxon>
        <taxon>Panicoideae</taxon>
        <taxon>Andropogonodae</taxon>
        <taxon>Andropogoneae</taxon>
        <taxon>Sorghinae</taxon>
        <taxon>Sorghum</taxon>
    </lineage>
</organism>
<evidence type="ECO:0000313" key="2">
    <source>
        <dbReference type="EMBL" id="KAG0542961.1"/>
    </source>
</evidence>
<dbReference type="AlphaFoldDB" id="A0A921RNV2"/>
<dbReference type="EMBL" id="CM027681">
    <property type="protein sequence ID" value="KAG0542961.1"/>
    <property type="molecule type" value="Genomic_DNA"/>
</dbReference>
<comment type="caution">
    <text evidence="2">The sequence shown here is derived from an EMBL/GenBank/DDBJ whole genome shotgun (WGS) entry which is preliminary data.</text>
</comment>
<accession>A0A921RNV2</accession>
<name>A0A921RNV2_SORBI</name>
<reference evidence="2" key="1">
    <citation type="journal article" date="2019" name="BMC Genomics">
        <title>A new reference genome for Sorghum bicolor reveals high levels of sequence similarity between sweet and grain genotypes: implications for the genetics of sugar metabolism.</title>
        <authorList>
            <person name="Cooper E.A."/>
            <person name="Brenton Z.W."/>
            <person name="Flinn B.S."/>
            <person name="Jenkins J."/>
            <person name="Shu S."/>
            <person name="Flowers D."/>
            <person name="Luo F."/>
            <person name="Wang Y."/>
            <person name="Xia P."/>
            <person name="Barry K."/>
            <person name="Daum C."/>
            <person name="Lipzen A."/>
            <person name="Yoshinaga Y."/>
            <person name="Schmutz J."/>
            <person name="Saski C."/>
            <person name="Vermerris W."/>
            <person name="Kresovich S."/>
        </authorList>
    </citation>
    <scope>NUCLEOTIDE SEQUENCE</scope>
</reference>
<gene>
    <name evidence="2" type="ORF">BDA96_02G149100</name>
</gene>
<evidence type="ECO:0000256" key="1">
    <source>
        <dbReference type="SAM" id="MobiDB-lite"/>
    </source>
</evidence>
<proteinExistence type="predicted"/>
<feature type="region of interest" description="Disordered" evidence="1">
    <location>
        <begin position="32"/>
        <end position="68"/>
    </location>
</feature>
<reference evidence="2" key="2">
    <citation type="submission" date="2020-10" db="EMBL/GenBank/DDBJ databases">
        <authorList>
            <person name="Cooper E.A."/>
            <person name="Brenton Z.W."/>
            <person name="Flinn B.S."/>
            <person name="Jenkins J."/>
            <person name="Shu S."/>
            <person name="Flowers D."/>
            <person name="Luo F."/>
            <person name="Wang Y."/>
            <person name="Xia P."/>
            <person name="Barry K."/>
            <person name="Daum C."/>
            <person name="Lipzen A."/>
            <person name="Yoshinaga Y."/>
            <person name="Schmutz J."/>
            <person name="Saski C."/>
            <person name="Vermerris W."/>
            <person name="Kresovich S."/>
        </authorList>
    </citation>
    <scope>NUCLEOTIDE SEQUENCE</scope>
</reference>
<protein>
    <submittedName>
        <fullName evidence="2">Uncharacterized protein</fullName>
    </submittedName>
</protein>
<sequence>MACLFCCPGYVKGLKGTTAACSGSRIRSDASAPTASSRAVEHASTLQTAPRWRRTAARPPQHRARTPHRSKVLVNLRLGSRCWSRRSIGLVINQSVGSYRVKLTPEVWSYIPWFAA</sequence>
<feature type="compositionally biased region" description="Basic residues" evidence="1">
    <location>
        <begin position="51"/>
        <end position="68"/>
    </location>
</feature>
<evidence type="ECO:0000313" key="3">
    <source>
        <dbReference type="Proteomes" id="UP000807115"/>
    </source>
</evidence>
<dbReference type="Proteomes" id="UP000807115">
    <property type="component" value="Chromosome 2"/>
</dbReference>